<evidence type="ECO:0000313" key="4">
    <source>
        <dbReference type="WBParaSite" id="EVEC_0001349101-mRNA-1"/>
    </source>
</evidence>
<proteinExistence type="predicted"/>
<reference evidence="4" key="1">
    <citation type="submission" date="2017-02" db="UniProtKB">
        <authorList>
            <consortium name="WormBaseParasite"/>
        </authorList>
    </citation>
    <scope>IDENTIFICATION</scope>
</reference>
<reference evidence="2 3" key="2">
    <citation type="submission" date="2018-10" db="EMBL/GenBank/DDBJ databases">
        <authorList>
            <consortium name="Pathogen Informatics"/>
        </authorList>
    </citation>
    <scope>NUCLEOTIDE SEQUENCE [LARGE SCALE GENOMIC DNA]</scope>
</reference>
<protein>
    <submittedName>
        <fullName evidence="4">Secreted protein</fullName>
    </submittedName>
</protein>
<evidence type="ECO:0000313" key="3">
    <source>
        <dbReference type="Proteomes" id="UP000274131"/>
    </source>
</evidence>
<dbReference type="WBParaSite" id="EVEC_0001349101-mRNA-1">
    <property type="protein sequence ID" value="EVEC_0001349101-mRNA-1"/>
    <property type="gene ID" value="EVEC_0001349101"/>
</dbReference>
<name>A0A0N4VR31_ENTVE</name>
<keyword evidence="3" id="KW-1185">Reference proteome</keyword>
<evidence type="ECO:0000256" key="1">
    <source>
        <dbReference type="SAM" id="MobiDB-lite"/>
    </source>
</evidence>
<accession>A0A0N4VR31</accession>
<gene>
    <name evidence="2" type="ORF">EVEC_LOCUS12627</name>
</gene>
<dbReference type="AlphaFoldDB" id="A0A0N4VR31"/>
<feature type="region of interest" description="Disordered" evidence="1">
    <location>
        <begin position="46"/>
        <end position="71"/>
    </location>
</feature>
<sequence length="150" mass="16574">MFSTIFKPTSFTIFECLFKQAINDHIFDNADTDADVVADVVDHDHDYNQDDDFGDGDDDSASSTSDDEDDESIETFDFLSFNNFYVVRRLCSFNALSRPFSARFLLSIAVCAQQQRGSLVVVIAVAVAVVTASGTLSSENECSMHRSICP</sequence>
<dbReference type="EMBL" id="UXUI01015577">
    <property type="protein sequence ID" value="VDD97876.1"/>
    <property type="molecule type" value="Genomic_DNA"/>
</dbReference>
<evidence type="ECO:0000313" key="2">
    <source>
        <dbReference type="EMBL" id="VDD97876.1"/>
    </source>
</evidence>
<organism evidence="4">
    <name type="scientific">Enterobius vermicularis</name>
    <name type="common">Human pinworm</name>
    <dbReference type="NCBI Taxonomy" id="51028"/>
    <lineage>
        <taxon>Eukaryota</taxon>
        <taxon>Metazoa</taxon>
        <taxon>Ecdysozoa</taxon>
        <taxon>Nematoda</taxon>
        <taxon>Chromadorea</taxon>
        <taxon>Rhabditida</taxon>
        <taxon>Spirurina</taxon>
        <taxon>Oxyuridomorpha</taxon>
        <taxon>Oxyuroidea</taxon>
        <taxon>Oxyuridae</taxon>
        <taxon>Enterobius</taxon>
    </lineage>
</organism>
<dbReference type="Proteomes" id="UP000274131">
    <property type="component" value="Unassembled WGS sequence"/>
</dbReference>
<feature type="compositionally biased region" description="Acidic residues" evidence="1">
    <location>
        <begin position="49"/>
        <end position="71"/>
    </location>
</feature>